<evidence type="ECO:0000256" key="10">
    <source>
        <dbReference type="ARBA" id="ARBA00023136"/>
    </source>
</evidence>
<keyword evidence="10 13" id="KW-0472">Membrane</keyword>
<evidence type="ECO:0000256" key="8">
    <source>
        <dbReference type="ARBA" id="ARBA00023004"/>
    </source>
</evidence>
<keyword evidence="4 13" id="KW-0812">Transmembrane</keyword>
<dbReference type="GO" id="GO:0016705">
    <property type="term" value="F:oxidoreductase activity, acting on paired donors, with incorporation or reduction of molecular oxygen"/>
    <property type="evidence" value="ECO:0007669"/>
    <property type="project" value="InterPro"/>
</dbReference>
<evidence type="ECO:0000256" key="4">
    <source>
        <dbReference type="ARBA" id="ARBA00022692"/>
    </source>
</evidence>
<evidence type="ECO:0000256" key="6">
    <source>
        <dbReference type="ARBA" id="ARBA00022989"/>
    </source>
</evidence>
<dbReference type="PANTHER" id="PTHR24282">
    <property type="entry name" value="CYTOCHROME P450 FAMILY MEMBER"/>
    <property type="match status" value="1"/>
</dbReference>
<evidence type="ECO:0000256" key="3">
    <source>
        <dbReference type="ARBA" id="ARBA00022617"/>
    </source>
</evidence>
<comment type="similarity">
    <text evidence="2 12">Belongs to the cytochrome P450 family.</text>
</comment>
<evidence type="ECO:0000256" key="13">
    <source>
        <dbReference type="SAM" id="Phobius"/>
    </source>
</evidence>
<keyword evidence="5 11" id="KW-0479">Metal-binding</keyword>
<evidence type="ECO:0000256" key="7">
    <source>
        <dbReference type="ARBA" id="ARBA00023002"/>
    </source>
</evidence>
<dbReference type="GO" id="GO:0016020">
    <property type="term" value="C:membrane"/>
    <property type="evidence" value="ECO:0007669"/>
    <property type="project" value="UniProtKB-SubCell"/>
</dbReference>
<keyword evidence="9 12" id="KW-0503">Monooxygenase</keyword>
<dbReference type="AlphaFoldDB" id="A0A834SIU6"/>
<dbReference type="PROSITE" id="PS00086">
    <property type="entry name" value="CYTOCHROME_P450"/>
    <property type="match status" value="1"/>
</dbReference>
<evidence type="ECO:0000256" key="1">
    <source>
        <dbReference type="ARBA" id="ARBA00004167"/>
    </source>
</evidence>
<comment type="subcellular location">
    <subcellularLocation>
        <location evidence="1">Membrane</location>
        <topology evidence="1">Single-pass membrane protein</topology>
    </subcellularLocation>
</comment>
<dbReference type="GO" id="GO:0020037">
    <property type="term" value="F:heme binding"/>
    <property type="evidence" value="ECO:0007669"/>
    <property type="project" value="InterPro"/>
</dbReference>
<dbReference type="InterPro" id="IPR001128">
    <property type="entry name" value="Cyt_P450"/>
</dbReference>
<dbReference type="Proteomes" id="UP000634136">
    <property type="component" value="Unassembled WGS sequence"/>
</dbReference>
<keyword evidence="15" id="KW-1185">Reference proteome</keyword>
<dbReference type="FunFam" id="1.10.630.10:FF:000029">
    <property type="entry name" value="Cytochrome P450 734A1"/>
    <property type="match status" value="1"/>
</dbReference>
<dbReference type="GO" id="GO:0005506">
    <property type="term" value="F:iron ion binding"/>
    <property type="evidence" value="ECO:0007669"/>
    <property type="project" value="InterPro"/>
</dbReference>
<feature type="binding site" description="axial binding residue" evidence="11">
    <location>
        <position position="464"/>
    </location>
    <ligand>
        <name>heme</name>
        <dbReference type="ChEBI" id="CHEBI:30413"/>
    </ligand>
    <ligandPart>
        <name>Fe</name>
        <dbReference type="ChEBI" id="CHEBI:18248"/>
    </ligandPart>
</feature>
<evidence type="ECO:0000256" key="11">
    <source>
        <dbReference type="PIRSR" id="PIRSR602401-1"/>
    </source>
</evidence>
<dbReference type="InterPro" id="IPR002401">
    <property type="entry name" value="Cyt_P450_E_grp-I"/>
</dbReference>
<evidence type="ECO:0000256" key="12">
    <source>
        <dbReference type="RuleBase" id="RU000461"/>
    </source>
</evidence>
<reference evidence="14" key="1">
    <citation type="submission" date="2020-09" db="EMBL/GenBank/DDBJ databases">
        <title>Genome-Enabled Discovery of Anthraquinone Biosynthesis in Senna tora.</title>
        <authorList>
            <person name="Kang S.-H."/>
            <person name="Pandey R.P."/>
            <person name="Lee C.-M."/>
            <person name="Sim J.-S."/>
            <person name="Jeong J.-T."/>
            <person name="Choi B.-S."/>
            <person name="Jung M."/>
            <person name="Ginzburg D."/>
            <person name="Zhao K."/>
            <person name="Won S.Y."/>
            <person name="Oh T.-J."/>
            <person name="Yu Y."/>
            <person name="Kim N.-H."/>
            <person name="Lee O.R."/>
            <person name="Lee T.-H."/>
            <person name="Bashyal P."/>
            <person name="Kim T.-S."/>
            <person name="Lee W.-H."/>
            <person name="Kawkins C."/>
            <person name="Kim C.-K."/>
            <person name="Kim J.S."/>
            <person name="Ahn B.O."/>
            <person name="Rhee S.Y."/>
            <person name="Sohng J.K."/>
        </authorList>
    </citation>
    <scope>NUCLEOTIDE SEQUENCE</scope>
    <source>
        <tissue evidence="14">Leaf</tissue>
    </source>
</reference>
<dbReference type="EMBL" id="JAAIUW010000013">
    <property type="protein sequence ID" value="KAF7804983.1"/>
    <property type="molecule type" value="Genomic_DNA"/>
</dbReference>
<evidence type="ECO:0000313" key="15">
    <source>
        <dbReference type="Proteomes" id="UP000634136"/>
    </source>
</evidence>
<dbReference type="PANTHER" id="PTHR24282:SF135">
    <property type="entry name" value="CYTOCHROME P450 709B2"/>
    <property type="match status" value="1"/>
</dbReference>
<organism evidence="14 15">
    <name type="scientific">Senna tora</name>
    <dbReference type="NCBI Taxonomy" id="362788"/>
    <lineage>
        <taxon>Eukaryota</taxon>
        <taxon>Viridiplantae</taxon>
        <taxon>Streptophyta</taxon>
        <taxon>Embryophyta</taxon>
        <taxon>Tracheophyta</taxon>
        <taxon>Spermatophyta</taxon>
        <taxon>Magnoliopsida</taxon>
        <taxon>eudicotyledons</taxon>
        <taxon>Gunneridae</taxon>
        <taxon>Pentapetalae</taxon>
        <taxon>rosids</taxon>
        <taxon>fabids</taxon>
        <taxon>Fabales</taxon>
        <taxon>Fabaceae</taxon>
        <taxon>Caesalpinioideae</taxon>
        <taxon>Cassia clade</taxon>
        <taxon>Senna</taxon>
    </lineage>
</organism>
<protein>
    <submittedName>
        <fullName evidence="14">Cytochrome P450 709B2-like</fullName>
    </submittedName>
</protein>
<dbReference type="InterPro" id="IPR017972">
    <property type="entry name" value="Cyt_P450_CS"/>
</dbReference>
<keyword evidence="6 13" id="KW-1133">Transmembrane helix</keyword>
<gene>
    <name evidence="14" type="ORF">G2W53_044094</name>
</gene>
<evidence type="ECO:0000256" key="2">
    <source>
        <dbReference type="ARBA" id="ARBA00010617"/>
    </source>
</evidence>
<evidence type="ECO:0000256" key="9">
    <source>
        <dbReference type="ARBA" id="ARBA00023033"/>
    </source>
</evidence>
<comment type="cofactor">
    <cofactor evidence="11">
        <name>heme</name>
        <dbReference type="ChEBI" id="CHEBI:30413"/>
    </cofactor>
</comment>
<keyword evidence="7 12" id="KW-0560">Oxidoreductase</keyword>
<dbReference type="OrthoDB" id="1470350at2759"/>
<evidence type="ECO:0000256" key="5">
    <source>
        <dbReference type="ARBA" id="ARBA00022723"/>
    </source>
</evidence>
<dbReference type="InterPro" id="IPR050665">
    <property type="entry name" value="Cytochrome_P450_Monooxygen"/>
</dbReference>
<dbReference type="SUPFAM" id="SSF48264">
    <property type="entry name" value="Cytochrome P450"/>
    <property type="match status" value="1"/>
</dbReference>
<feature type="transmembrane region" description="Helical" evidence="13">
    <location>
        <begin position="6"/>
        <end position="29"/>
    </location>
</feature>
<proteinExistence type="inferred from homology"/>
<dbReference type="InterPro" id="IPR036396">
    <property type="entry name" value="Cyt_P450_sf"/>
</dbReference>
<name>A0A834SIU6_9FABA</name>
<dbReference type="PRINTS" id="PR00385">
    <property type="entry name" value="P450"/>
</dbReference>
<comment type="caution">
    <text evidence="14">The sequence shown here is derived from an EMBL/GenBank/DDBJ whole genome shotgun (WGS) entry which is preliminary data.</text>
</comment>
<dbReference type="Pfam" id="PF00067">
    <property type="entry name" value="p450"/>
    <property type="match status" value="1"/>
</dbReference>
<accession>A0A834SIU6</accession>
<evidence type="ECO:0000313" key="14">
    <source>
        <dbReference type="EMBL" id="KAF7804983.1"/>
    </source>
</evidence>
<dbReference type="GO" id="GO:0004497">
    <property type="term" value="F:monooxygenase activity"/>
    <property type="evidence" value="ECO:0007669"/>
    <property type="project" value="UniProtKB-KW"/>
</dbReference>
<sequence length="518" mass="59437">MEYLVSVASTCFTLVIISVIWRICVVVLWRPYALTRYFRKQGVMGPSHSLVSGSLREMKKMSREARQKVMDVNSHDITPRVLPHYHKWSSLYGETFLYWYGKEARICISDAELVKQILSNKFGFYTKPKTRPSIQTLVGNGLVLADGLEWVKRRRILNPAFSVDKLKVMVKRMTECTVCMVEEWKRQVMETEDKCKTIVIDEEFQELTADIIAHTAFGSSFAQGKEVFIAQRQLQQHCVASASDIFIPGTQYLPTRSNLKTWQLDWKIKKSLKQIMESRLNSQSSSSYGDDLLGVMLEAAETEKLNSGPKFRMEEIIEECKTFFFAGHETTSNLLTWTVFLLSIHKEWQERLRQEVLNNCGMEIPDAEVLSKLKMVNMVLLEALRLYCPAIQLIRETSEDMKLGNLRIPKHTCVTIPVATIHRKREYWGEDANEFKPERFMNGVSKAASHPNAMIAFSIGPRACIGQNFAMLEAKTVMVLILQRFSWSLSPHYKHAPANNLTLQPQFGLPVILKPLHS</sequence>
<keyword evidence="8 11" id="KW-0408">Iron</keyword>
<keyword evidence="3 11" id="KW-0349">Heme</keyword>
<dbReference type="PRINTS" id="PR00463">
    <property type="entry name" value="EP450I"/>
</dbReference>
<dbReference type="Gene3D" id="1.10.630.10">
    <property type="entry name" value="Cytochrome P450"/>
    <property type="match status" value="1"/>
</dbReference>